<name>A0A4P6KWD6_9BURK</name>
<dbReference type="EMBL" id="CP035913">
    <property type="protein sequence ID" value="QBE63290.1"/>
    <property type="molecule type" value="Genomic_DNA"/>
</dbReference>
<dbReference type="Gene3D" id="3.40.190.290">
    <property type="match status" value="1"/>
</dbReference>
<dbReference type="SUPFAM" id="SSF46785">
    <property type="entry name" value="Winged helix' DNA-binding domain"/>
    <property type="match status" value="1"/>
</dbReference>
<sequence>MLSVEIKPDWFLRDARGNATALPALLSLLAAVSETGSISKAAVQGRMSYRHAWGLLQQFSEQFGAELVHKVRGQGTVLTPLAEKLMWADRRINARLSPLLDSLASELQQELVRVLAADAQGVRLTASHGFAVAALVAQLRNEGVTVDINYRSSTEAVAALARGECDLAGFHLPVGRFEEAAAASYRPWLNEERHAFLHLAYRELGLFVARGNPKGVTGLADLARRDLRFVNRQQGSGTRVLLELLLAEQGIDPAAIVGHDSAEFTHAAVAAYVASGMADISFGVETAARRFGLEFIPVCRERYFLACDRAALDQPLLAAVAAAMTHDRFRAALADLPGYDGALAGSRADLATLFLAGQTLSGQT</sequence>
<evidence type="ECO:0000313" key="4">
    <source>
        <dbReference type="Proteomes" id="UP000290637"/>
    </source>
</evidence>
<dbReference type="InterPro" id="IPR036388">
    <property type="entry name" value="WH-like_DNA-bd_sf"/>
</dbReference>
<evidence type="ECO:0000259" key="2">
    <source>
        <dbReference type="Pfam" id="PF12727"/>
    </source>
</evidence>
<dbReference type="KEGG" id="plue:EWM63_10225"/>
<dbReference type="InterPro" id="IPR024370">
    <property type="entry name" value="PBP_domain"/>
</dbReference>
<dbReference type="GO" id="GO:0003700">
    <property type="term" value="F:DNA-binding transcription factor activity"/>
    <property type="evidence" value="ECO:0007669"/>
    <property type="project" value="InterPro"/>
</dbReference>
<dbReference type="Pfam" id="PF00126">
    <property type="entry name" value="HTH_1"/>
    <property type="match status" value="1"/>
</dbReference>
<dbReference type="PANTHER" id="PTHR38431:SF1">
    <property type="entry name" value="BLL2305 PROTEIN"/>
    <property type="match status" value="1"/>
</dbReference>
<evidence type="ECO:0000259" key="1">
    <source>
        <dbReference type="Pfam" id="PF00126"/>
    </source>
</evidence>
<dbReference type="SUPFAM" id="SSF53850">
    <property type="entry name" value="Periplasmic binding protein-like II"/>
    <property type="match status" value="1"/>
</dbReference>
<dbReference type="InterPro" id="IPR036390">
    <property type="entry name" value="WH_DNA-bd_sf"/>
</dbReference>
<dbReference type="PANTHER" id="PTHR38431">
    <property type="entry name" value="BLL2305 PROTEIN"/>
    <property type="match status" value="1"/>
</dbReference>
<organism evidence="3 4">
    <name type="scientific">Pseudoduganella lutea</name>
    <dbReference type="NCBI Taxonomy" id="321985"/>
    <lineage>
        <taxon>Bacteria</taxon>
        <taxon>Pseudomonadati</taxon>
        <taxon>Pseudomonadota</taxon>
        <taxon>Betaproteobacteria</taxon>
        <taxon>Burkholderiales</taxon>
        <taxon>Oxalobacteraceae</taxon>
        <taxon>Telluria group</taxon>
        <taxon>Pseudoduganella</taxon>
    </lineage>
</organism>
<dbReference type="Gene3D" id="1.10.10.10">
    <property type="entry name" value="Winged helix-like DNA-binding domain superfamily/Winged helix DNA-binding domain"/>
    <property type="match status" value="1"/>
</dbReference>
<dbReference type="OrthoDB" id="9805928at2"/>
<reference evidence="3 4" key="1">
    <citation type="submission" date="2019-02" db="EMBL/GenBank/DDBJ databases">
        <title>Draft Genome Sequences of Six Type Strains of the Genus Massilia.</title>
        <authorList>
            <person name="Miess H."/>
            <person name="Frediansyhah A."/>
            <person name="Gross H."/>
        </authorList>
    </citation>
    <scope>NUCLEOTIDE SEQUENCE [LARGE SCALE GENOMIC DNA]</scope>
    <source>
        <strain evidence="3 4">DSM 17473</strain>
    </source>
</reference>
<dbReference type="Proteomes" id="UP000290637">
    <property type="component" value="Chromosome"/>
</dbReference>
<protein>
    <submittedName>
        <fullName evidence="3">LysR family transcriptional regulator</fullName>
    </submittedName>
</protein>
<gene>
    <name evidence="3" type="ORF">EWM63_10225</name>
</gene>
<dbReference type="RefSeq" id="WP_130186419.1">
    <property type="nucleotide sequence ID" value="NZ_CP035913.1"/>
</dbReference>
<dbReference type="Pfam" id="PF12727">
    <property type="entry name" value="PBP_like"/>
    <property type="match status" value="1"/>
</dbReference>
<feature type="domain" description="HTH lysR-type" evidence="1">
    <location>
        <begin position="25"/>
        <end position="82"/>
    </location>
</feature>
<accession>A0A4P6KWD6</accession>
<keyword evidence="4" id="KW-1185">Reference proteome</keyword>
<dbReference type="InterPro" id="IPR000847">
    <property type="entry name" value="LysR_HTH_N"/>
</dbReference>
<feature type="domain" description="PBP" evidence="2">
    <location>
        <begin position="140"/>
        <end position="323"/>
    </location>
</feature>
<proteinExistence type="predicted"/>
<dbReference type="AlphaFoldDB" id="A0A4P6KWD6"/>
<evidence type="ECO:0000313" key="3">
    <source>
        <dbReference type="EMBL" id="QBE63290.1"/>
    </source>
</evidence>